<sequence length="2198" mass="247663">MAQRSVRHPKAFLGGENALDATVEYIWKVLLAGSLLRTYPAEDLNSVRDELKTFLSDAFDGVFPGIRIGRDLLTEEAILGFEEVVVAIIDDQQLAGPTALVEAIRQVLSRKEDRRIAAFLAELEEAVCTRSLIDEMENNDDDEDKIQFGSAVQSLHLDDREEEIDPEDVITDRLEPLVLYESQVVEVQHCWKRFISHYEQPDYAGEAVFASILDSAPSLQSLFKTPKLVAAKFISGLDRIVANLRDSASVFNLVEQMGFQHFQLDVSIPRIAIFREALVETMGADLNADFSPVAALGVQRLMSYAGGAFIFIRENYAKRLQLISRTWAIASGVTDEEAAEKDEVIQEEAPVEDDSDDDRLSKGASEVPAASSCCARLCGKSQVAKAAHGVEEESYLKAIEEGYQAIPRNFGAMFRFNAAVMGVSRQDWMYEVLDSFDAIVRCISQSARLQVECDIVSLRIAQIRGEVKFSNFKAVMLSTLRSLFPEEWGPPYEEAWNWLWSTVERLLRKELKKPRVRERLLGRFLGSMDEELADKIREQAYDRFFELAPAGQEYFKQSATRLNYIADRAMELSHDLYKDPCATVDEIAALGLRHVGYAVPVELFDPFVEGWREVLVELTSDADLVDAFHWSFRLLAQLLVRTIQQGATLVMRAISTNSGRQVRKALSYAPRKKRSLWVLNVTVGSQSISPLLVSIESGNMEAAKTMLQDLMVIRADRARYYYGLNDLFKRHPDMVEILTQTAPELLPTMLDGMIWRSRTAVGGMRRVNYYLKHLLVDEEGRFATAMSSVVKLSDPNLAVHPLLETLCDIMWTDLVHWRFLRSKLRLLLTTVIFILGQSVLHHLDGSMANRIATFACRVLIYLYFMVGLIYDRARHVYQAIKKRHLTMVGGIRVPRKWVEDWQECVSLILTVLVVVMFYLEPVIYCLQSDHGSFTQNCDQAKSLQEPYQILSMLAILLQFSLIIDVATISTRLSSWVLLAGHVLPEFVMTCLACAFLILTFSCSVSASSENPEDFDNIFGSMMSFFKLTVSMYPASSFVALEDSILVLFITSCFRLIVIFFLMKLLIAQLTCEYRRIYRLMMGHARLCEFQIHLCCDPQLPFSICPTLLTSANGENPLSSRCFAGGKTVEVARRATPAELEEGNNQILQAQQRLDAEIAAGSEKAIEDEKGLETKVSESPKSPVKEESLGREEEPRSFPTSIIPAVPGQEISQVTPATPASQVRTQVKTPALTPGARGESSGAVAVQHEAVVPVAMEAIATDSKMIENGGSADLPRVLDVSGQGQPVPVSLTPGTQSGASPPQQPLFDDQQLRRFQELFQQAPWLYPGGSVAFHQPAIQPPISRPLFLEQDERRMQETVGMGSQYVYPYGPTVGVRENLELKRGIKEVLEENRKLREKVERLEKAQLSQSEEDPKFSTPTGDNPKEAETPYQEADRPPKGSQSYHRVSKEAETPHQEADRPPKGSQHVRQVSKEAETPYQEAERPPKPEGRQRSKTPERKEADRPPKNGSDEEPTTVKVMLKLMEGMQAIQRQMLEHRDEDNATESVRQAPALPALSEWSATMGPIDLNDWMALIEPMMCDLSNSSAQWWQQLVMEAHLWYQRHLQLPPLDRVAHVPAPSPELAKPKWARLERRASTLLLMAVPEGQREELISAKRLSAMAIICQLLVTYQPGGLAEKELILRSLEPPPESANLVEAVQSLRRWARWRRRAADLQISEPVVHQETSNASKKRVEPEKAKDRNDQSPQKPKIQKAEGEETSSPTSSTKGKEEEVSETASMKELLEQANTMLKSLTSSNPSTSSSTTSSSTENKDEVMDRLQQQLNQLKLKVFKINQISHGQHQGLIDSGATHPLRPRRPGECDLSYKKVSVTLANGESTTLQVTPGGIMVTDRHDVEPILPMGQLVHDLGCQVKWAGETLNVVHPVRGQLPVENRNGCPQLPRTLALELIEEMETTGVQKSMKSISFEKEKKWMEDLVESHPVLRGLPQHVKSRLVTDIGDWKDLPVNRRQRKRLQRDGFLLHLYAGEQDGFTLSRAWKQQGGMETQLLEIDVKRGEGHNMLLDNGVYAGLLRAALQDRIDAVITGPNCRTRSVLRHYPRENAPRPVRAWNGEEYGLADLTPAEKIQVEEDDILLWRSIFLWMISTYLRRARQVRKEVGFLLEQPATPKSYMPQCVSFWDTEEWSKLKEEFEFSETTFCQ</sequence>
<organism evidence="4">
    <name type="scientific">Cladocopium goreaui</name>
    <dbReference type="NCBI Taxonomy" id="2562237"/>
    <lineage>
        <taxon>Eukaryota</taxon>
        <taxon>Sar</taxon>
        <taxon>Alveolata</taxon>
        <taxon>Dinophyceae</taxon>
        <taxon>Suessiales</taxon>
        <taxon>Symbiodiniaceae</taxon>
        <taxon>Cladocopium</taxon>
    </lineage>
</organism>
<evidence type="ECO:0000313" key="5">
    <source>
        <dbReference type="EMBL" id="CAL4808104.1"/>
    </source>
</evidence>
<comment type="caution">
    <text evidence="4">The sequence shown here is derived from an EMBL/GenBank/DDBJ whole genome shotgun (WGS) entry which is preliminary data.</text>
</comment>
<keyword evidence="3" id="KW-0472">Membrane</keyword>
<dbReference type="GO" id="GO:0019825">
    <property type="term" value="F:oxygen binding"/>
    <property type="evidence" value="ECO:0007669"/>
    <property type="project" value="InterPro"/>
</dbReference>
<feature type="region of interest" description="Disordered" evidence="2">
    <location>
        <begin position="1791"/>
        <end position="1813"/>
    </location>
</feature>
<feature type="compositionally biased region" description="Low complexity" evidence="2">
    <location>
        <begin position="1791"/>
        <end position="1808"/>
    </location>
</feature>
<evidence type="ECO:0000256" key="1">
    <source>
        <dbReference type="ARBA" id="ARBA00022737"/>
    </source>
</evidence>
<name>A0A9P1GU18_9DINO</name>
<dbReference type="InterPro" id="IPR044399">
    <property type="entry name" value="Mb-like_M"/>
</dbReference>
<feature type="transmembrane region" description="Helical" evidence="3">
    <location>
        <begin position="949"/>
        <end position="968"/>
    </location>
</feature>
<evidence type="ECO:0000256" key="2">
    <source>
        <dbReference type="SAM" id="MobiDB-lite"/>
    </source>
</evidence>
<feature type="compositionally biased region" description="Basic and acidic residues" evidence="2">
    <location>
        <begin position="1730"/>
        <end position="1742"/>
    </location>
</feature>
<reference evidence="5 6" key="2">
    <citation type="submission" date="2024-05" db="EMBL/GenBank/DDBJ databases">
        <authorList>
            <person name="Chen Y."/>
            <person name="Shah S."/>
            <person name="Dougan E. K."/>
            <person name="Thang M."/>
            <person name="Chan C."/>
        </authorList>
    </citation>
    <scope>NUCLEOTIDE SEQUENCE [LARGE SCALE GENOMIC DNA]</scope>
</reference>
<protein>
    <submittedName>
        <fullName evidence="5">Globin family profile domain-containing protein</fullName>
    </submittedName>
</protein>
<dbReference type="InterPro" id="IPR012292">
    <property type="entry name" value="Globin/Proto"/>
</dbReference>
<feature type="region of interest" description="Disordered" evidence="2">
    <location>
        <begin position="1281"/>
        <end position="1305"/>
    </location>
</feature>
<evidence type="ECO:0000313" key="4">
    <source>
        <dbReference type="EMBL" id="CAI4020792.1"/>
    </source>
</evidence>
<dbReference type="InterPro" id="IPR024862">
    <property type="entry name" value="TRPV"/>
</dbReference>
<dbReference type="InterPro" id="IPR009050">
    <property type="entry name" value="Globin-like_sf"/>
</dbReference>
<dbReference type="EMBL" id="CAMXCT020006833">
    <property type="protein sequence ID" value="CAL1174167.1"/>
    <property type="molecule type" value="Genomic_DNA"/>
</dbReference>
<feature type="region of interest" description="Disordered" evidence="2">
    <location>
        <begin position="1402"/>
        <end position="1514"/>
    </location>
</feature>
<gene>
    <name evidence="4" type="ORF">C1SCF055_LOCUS45177</name>
</gene>
<dbReference type="Gene3D" id="1.10.490.10">
    <property type="entry name" value="Globins"/>
    <property type="match status" value="2"/>
</dbReference>
<feature type="compositionally biased region" description="Basic and acidic residues" evidence="2">
    <location>
        <begin position="1470"/>
        <end position="1509"/>
    </location>
</feature>
<feature type="compositionally biased region" description="Basic and acidic residues" evidence="2">
    <location>
        <begin position="1422"/>
        <end position="1437"/>
    </location>
</feature>
<dbReference type="SUPFAM" id="SSF46458">
    <property type="entry name" value="Globin-like"/>
    <property type="match status" value="2"/>
</dbReference>
<dbReference type="Proteomes" id="UP001152797">
    <property type="component" value="Unassembled WGS sequence"/>
</dbReference>
<dbReference type="CDD" id="cd01040">
    <property type="entry name" value="Mb-like"/>
    <property type="match status" value="2"/>
</dbReference>
<dbReference type="EMBL" id="CAMXCT030006833">
    <property type="protein sequence ID" value="CAL4808104.1"/>
    <property type="molecule type" value="Genomic_DNA"/>
</dbReference>
<dbReference type="GO" id="GO:0005262">
    <property type="term" value="F:calcium channel activity"/>
    <property type="evidence" value="ECO:0007669"/>
    <property type="project" value="TreeGrafter"/>
</dbReference>
<dbReference type="OrthoDB" id="419343at2759"/>
<dbReference type="PANTHER" id="PTHR10582">
    <property type="entry name" value="TRANSIENT RECEPTOR POTENTIAL ION CHANNEL PROTEIN"/>
    <property type="match status" value="1"/>
</dbReference>
<dbReference type="GO" id="GO:0020037">
    <property type="term" value="F:heme binding"/>
    <property type="evidence" value="ECO:0007669"/>
    <property type="project" value="InterPro"/>
</dbReference>
<evidence type="ECO:0000256" key="3">
    <source>
        <dbReference type="SAM" id="Phobius"/>
    </source>
</evidence>
<feature type="transmembrane region" description="Helical" evidence="3">
    <location>
        <begin position="1017"/>
        <end position="1038"/>
    </location>
</feature>
<dbReference type="GO" id="GO:0098703">
    <property type="term" value="P:calcium ion import across plasma membrane"/>
    <property type="evidence" value="ECO:0007669"/>
    <property type="project" value="TreeGrafter"/>
</dbReference>
<feature type="region of interest" description="Disordered" evidence="2">
    <location>
        <begin position="1163"/>
        <end position="1202"/>
    </location>
</feature>
<dbReference type="PANTHER" id="PTHR10582:SF2">
    <property type="entry name" value="INACTIVE"/>
    <property type="match status" value="1"/>
</dbReference>
<dbReference type="EMBL" id="CAMXCT010006833">
    <property type="protein sequence ID" value="CAI4020792.1"/>
    <property type="molecule type" value="Genomic_DNA"/>
</dbReference>
<accession>A0A9P1GU18</accession>
<feature type="region of interest" description="Disordered" evidence="2">
    <location>
        <begin position="339"/>
        <end position="363"/>
    </location>
</feature>
<keyword evidence="6" id="KW-1185">Reference proteome</keyword>
<reference evidence="4" key="1">
    <citation type="submission" date="2022-10" db="EMBL/GenBank/DDBJ databases">
        <authorList>
            <person name="Chen Y."/>
            <person name="Dougan E. K."/>
            <person name="Chan C."/>
            <person name="Rhodes N."/>
            <person name="Thang M."/>
        </authorList>
    </citation>
    <scope>NUCLEOTIDE SEQUENCE</scope>
</reference>
<feature type="compositionally biased region" description="Acidic residues" evidence="2">
    <location>
        <begin position="339"/>
        <end position="357"/>
    </location>
</feature>
<feature type="transmembrane region" description="Helical" evidence="3">
    <location>
        <begin position="975"/>
        <end position="997"/>
    </location>
</feature>
<feature type="transmembrane region" description="Helical" evidence="3">
    <location>
        <begin position="904"/>
        <end position="924"/>
    </location>
</feature>
<evidence type="ECO:0000313" key="6">
    <source>
        <dbReference type="Proteomes" id="UP001152797"/>
    </source>
</evidence>
<feature type="compositionally biased region" description="Basic and acidic residues" evidence="2">
    <location>
        <begin position="1163"/>
        <end position="1195"/>
    </location>
</feature>
<feature type="transmembrane region" description="Helical" evidence="3">
    <location>
        <begin position="849"/>
        <end position="870"/>
    </location>
</feature>
<feature type="compositionally biased region" description="Basic and acidic residues" evidence="2">
    <location>
        <begin position="1446"/>
        <end position="1461"/>
    </location>
</feature>
<keyword evidence="3" id="KW-1133">Transmembrane helix</keyword>
<feature type="transmembrane region" description="Helical" evidence="3">
    <location>
        <begin position="1045"/>
        <end position="1066"/>
    </location>
</feature>
<feature type="region of interest" description="Disordered" evidence="2">
    <location>
        <begin position="1717"/>
        <end position="1776"/>
    </location>
</feature>
<keyword evidence="3" id="KW-0812">Transmembrane</keyword>
<keyword evidence="1" id="KW-0677">Repeat</keyword>
<proteinExistence type="predicted"/>
<dbReference type="GO" id="GO:0005886">
    <property type="term" value="C:plasma membrane"/>
    <property type="evidence" value="ECO:0007669"/>
    <property type="project" value="TreeGrafter"/>
</dbReference>